<evidence type="ECO:0000313" key="8">
    <source>
        <dbReference type="EMBL" id="KAK9111088.1"/>
    </source>
</evidence>
<comment type="similarity">
    <text evidence="2">Belongs to the FLZ family.</text>
</comment>
<protein>
    <recommendedName>
        <fullName evidence="7">FLZ-type domain-containing protein</fullName>
    </recommendedName>
</protein>
<dbReference type="PANTHER" id="PTHR33059">
    <property type="entry name" value="FCS-LIKE ZINC FINGER 5"/>
    <property type="match status" value="1"/>
</dbReference>
<feature type="zinc finger region" description="FLZ-type" evidence="5">
    <location>
        <begin position="70"/>
        <end position="114"/>
    </location>
</feature>
<dbReference type="Pfam" id="PF04570">
    <property type="entry name" value="zf-FLZ"/>
    <property type="match status" value="1"/>
</dbReference>
<dbReference type="InterPro" id="IPR007650">
    <property type="entry name" value="Zf-FLZ_dom"/>
</dbReference>
<keyword evidence="4" id="KW-0479">Metal-binding</keyword>
<accession>A0AAP0I9D6</accession>
<dbReference type="GO" id="GO:0046872">
    <property type="term" value="F:metal ion binding"/>
    <property type="evidence" value="ECO:0007669"/>
    <property type="project" value="UniProtKB-KW"/>
</dbReference>
<evidence type="ECO:0000313" key="9">
    <source>
        <dbReference type="Proteomes" id="UP001419268"/>
    </source>
</evidence>
<dbReference type="EMBL" id="JBBNAG010000008">
    <property type="protein sequence ID" value="KAK9111088.1"/>
    <property type="molecule type" value="Genomic_DNA"/>
</dbReference>
<feature type="compositionally biased region" description="Basic and acidic residues" evidence="6">
    <location>
        <begin position="111"/>
        <end position="124"/>
    </location>
</feature>
<proteinExistence type="inferred from homology"/>
<evidence type="ECO:0000256" key="2">
    <source>
        <dbReference type="ARBA" id="ARBA00009374"/>
    </source>
</evidence>
<evidence type="ECO:0000256" key="6">
    <source>
        <dbReference type="SAM" id="MobiDB-lite"/>
    </source>
</evidence>
<comment type="subcellular location">
    <subcellularLocation>
        <location evidence="1">Cytoplasm</location>
    </subcellularLocation>
</comment>
<keyword evidence="9" id="KW-1185">Reference proteome</keyword>
<evidence type="ECO:0000259" key="7">
    <source>
        <dbReference type="PROSITE" id="PS51795"/>
    </source>
</evidence>
<comment type="caution">
    <text evidence="8">The sequence shown here is derived from an EMBL/GenBank/DDBJ whole genome shotgun (WGS) entry which is preliminary data.</text>
</comment>
<feature type="compositionally biased region" description="Low complexity" evidence="6">
    <location>
        <begin position="125"/>
        <end position="144"/>
    </location>
</feature>
<sequence>MMLGKRPRRRGSMTRTASLKELTVDSGDFPTAAPVPVTAEQEREFWARGGLLSPRNHERLNSGEFMETALFLRACGLCNKRLGPGRDIYMYRGDTGFCSLECRQQRMNQDEWKEKCSMASKKEQSSSNTTNRSSSSQSQSQSSTKAETVVAA</sequence>
<dbReference type="GO" id="GO:0005737">
    <property type="term" value="C:cytoplasm"/>
    <property type="evidence" value="ECO:0007669"/>
    <property type="project" value="UniProtKB-SubCell"/>
</dbReference>
<dbReference type="PANTHER" id="PTHR33059:SF76">
    <property type="entry name" value="FCS-LIKE ZINC FINGER 7"/>
    <property type="match status" value="1"/>
</dbReference>
<name>A0AAP0I9D6_9MAGN</name>
<keyword evidence="3" id="KW-0963">Cytoplasm</keyword>
<evidence type="ECO:0000256" key="4">
    <source>
        <dbReference type="ARBA" id="ARBA00022723"/>
    </source>
</evidence>
<feature type="region of interest" description="Disordered" evidence="6">
    <location>
        <begin position="111"/>
        <end position="152"/>
    </location>
</feature>
<feature type="domain" description="FLZ-type" evidence="7">
    <location>
        <begin position="70"/>
        <end position="114"/>
    </location>
</feature>
<reference evidence="8 9" key="1">
    <citation type="submission" date="2024-01" db="EMBL/GenBank/DDBJ databases">
        <title>Genome assemblies of Stephania.</title>
        <authorList>
            <person name="Yang L."/>
        </authorList>
    </citation>
    <scope>NUCLEOTIDE SEQUENCE [LARGE SCALE GENOMIC DNA]</scope>
    <source>
        <strain evidence="8">JXDWG</strain>
        <tissue evidence="8">Leaf</tissue>
    </source>
</reference>
<gene>
    <name evidence="8" type="ORF">Scep_018607</name>
</gene>
<organism evidence="8 9">
    <name type="scientific">Stephania cephalantha</name>
    <dbReference type="NCBI Taxonomy" id="152367"/>
    <lineage>
        <taxon>Eukaryota</taxon>
        <taxon>Viridiplantae</taxon>
        <taxon>Streptophyta</taxon>
        <taxon>Embryophyta</taxon>
        <taxon>Tracheophyta</taxon>
        <taxon>Spermatophyta</taxon>
        <taxon>Magnoliopsida</taxon>
        <taxon>Ranunculales</taxon>
        <taxon>Menispermaceae</taxon>
        <taxon>Menispermoideae</taxon>
        <taxon>Cissampelideae</taxon>
        <taxon>Stephania</taxon>
    </lineage>
</organism>
<evidence type="ECO:0000256" key="1">
    <source>
        <dbReference type="ARBA" id="ARBA00004496"/>
    </source>
</evidence>
<evidence type="ECO:0000256" key="5">
    <source>
        <dbReference type="PROSITE-ProRule" id="PRU01131"/>
    </source>
</evidence>
<dbReference type="AlphaFoldDB" id="A0AAP0I9D6"/>
<dbReference type="Proteomes" id="UP001419268">
    <property type="component" value="Unassembled WGS sequence"/>
</dbReference>
<evidence type="ECO:0000256" key="3">
    <source>
        <dbReference type="ARBA" id="ARBA00022490"/>
    </source>
</evidence>
<dbReference type="PROSITE" id="PS51795">
    <property type="entry name" value="ZF_FLZ"/>
    <property type="match status" value="1"/>
</dbReference>